<gene>
    <name evidence="2" type="ORF">IQ215_04965</name>
</gene>
<keyword evidence="2" id="KW-0326">Glycosidase</keyword>
<sequence>MIISFICSLLLNGFNFNINQGIGKPVFAQNNSQGIVETGTKTFINQREINLPWIEWREGNQAYIGISDIALQNTLGVELLNSNNPNEQPIQWFNSYHNLPARFVNPYRYLDTRKLLENTDIVIERQGDSLIINTPNSRINRVYDINQSQQKRVVIELERPTFFRVSQARDEGVIIIEGQPTFGVAGENDDSSINPYNNTGALEDEGDRVRGAQNPVSGALFRVERNNNITLVHINIPAGHNLKVNSSAPNILFAELSPTAKVQKNISWSNDLSWQDKYIRLSNGQTFFVSMLKANLQRSGLSLRPIVSSNNTMVGTAPLRTMAQSQGAIAAINGGFFNRNNQLPLGAIRNNQNWQSAPILNRGVLAWNDAGNFQISRLRLQETITNGTGDRLLSDYINSGYVQTGVSRYTSSWGNNYTSLTNNETIIVVEGDRIREKTTIPQAGSNPITIPANGYLIVVRNSPQLASNFNQGQQLRITSTTTPPTMANFPHMLGAGPMLLSNRQIVLNGEAEGFSNAFNQQRASRSAVALDNQGNIMFVAVHQRIGGPGPGLQEFAQILLQLGATDALNLDGGSSTQIYLGGEIIDRSPVTAARVHNGLGLFFRPRN</sequence>
<keyword evidence="3" id="KW-1185">Reference proteome</keyword>
<dbReference type="EMBL" id="JADEWC010000007">
    <property type="protein sequence ID" value="MBE9222043.1"/>
    <property type="molecule type" value="Genomic_DNA"/>
</dbReference>
<evidence type="ECO:0000259" key="1">
    <source>
        <dbReference type="Pfam" id="PF09992"/>
    </source>
</evidence>
<dbReference type="GO" id="GO:0016798">
    <property type="term" value="F:hydrolase activity, acting on glycosyl bonds"/>
    <property type="evidence" value="ECO:0007669"/>
    <property type="project" value="UniProtKB-KW"/>
</dbReference>
<evidence type="ECO:0000313" key="3">
    <source>
        <dbReference type="Proteomes" id="UP000654604"/>
    </source>
</evidence>
<reference evidence="2 3" key="1">
    <citation type="submission" date="2020-10" db="EMBL/GenBank/DDBJ databases">
        <authorList>
            <person name="Castelo-Branco R."/>
            <person name="Eusebio N."/>
            <person name="Adriana R."/>
            <person name="Vieira A."/>
            <person name="Brugerolle De Fraissinette N."/>
            <person name="Rezende De Castro R."/>
            <person name="Schneider M.P."/>
            <person name="Vasconcelos V."/>
            <person name="Leao P.N."/>
        </authorList>
    </citation>
    <scope>NUCLEOTIDE SEQUENCE [LARGE SCALE GENOMIC DNA]</scope>
    <source>
        <strain evidence="2 3">LEGE 03274</strain>
    </source>
</reference>
<accession>A0ABR9V2C5</accession>
<dbReference type="Proteomes" id="UP000654604">
    <property type="component" value="Unassembled WGS sequence"/>
</dbReference>
<dbReference type="PANTHER" id="PTHR40446:SF2">
    <property type="entry name" value="N-ACETYLGLUCOSAMINE-1-PHOSPHODIESTER ALPHA-N-ACETYLGLUCOSAMINIDASE"/>
    <property type="match status" value="1"/>
</dbReference>
<protein>
    <submittedName>
        <fullName evidence="2">Phosphodiester glycosidase family protein</fullName>
    </submittedName>
</protein>
<comment type="caution">
    <text evidence="2">The sequence shown here is derived from an EMBL/GenBank/DDBJ whole genome shotgun (WGS) entry which is preliminary data.</text>
</comment>
<proteinExistence type="predicted"/>
<dbReference type="Pfam" id="PF09992">
    <property type="entry name" value="NAGPA"/>
    <property type="match status" value="1"/>
</dbReference>
<feature type="domain" description="Phosphodiester glycosidase" evidence="1">
    <location>
        <begin position="424"/>
        <end position="602"/>
    </location>
</feature>
<keyword evidence="2" id="KW-0378">Hydrolase</keyword>
<evidence type="ECO:0000313" key="2">
    <source>
        <dbReference type="EMBL" id="MBE9222043.1"/>
    </source>
</evidence>
<dbReference type="PANTHER" id="PTHR40446">
    <property type="entry name" value="N-ACETYLGLUCOSAMINE-1-PHOSPHODIESTER ALPHA-N-ACETYLGLUCOSAMINIDASE"/>
    <property type="match status" value="1"/>
</dbReference>
<name>A0ABR9V2C5_9CHRO</name>
<organism evidence="2 3">
    <name type="scientific">Cyanobacterium stanieri LEGE 03274</name>
    <dbReference type="NCBI Taxonomy" id="1828756"/>
    <lineage>
        <taxon>Bacteria</taxon>
        <taxon>Bacillati</taxon>
        <taxon>Cyanobacteriota</taxon>
        <taxon>Cyanophyceae</taxon>
        <taxon>Oscillatoriophycideae</taxon>
        <taxon>Chroococcales</taxon>
        <taxon>Geminocystaceae</taxon>
        <taxon>Cyanobacterium</taxon>
    </lineage>
</organism>
<dbReference type="InterPro" id="IPR018711">
    <property type="entry name" value="NAGPA"/>
</dbReference>